<dbReference type="GO" id="GO:0005525">
    <property type="term" value="F:GTP binding"/>
    <property type="evidence" value="ECO:0007669"/>
    <property type="project" value="InterPro"/>
</dbReference>
<dbReference type="SUPFAM" id="SSF52540">
    <property type="entry name" value="P-loop containing nucleoside triphosphate hydrolases"/>
    <property type="match status" value="1"/>
</dbReference>
<reference evidence="4 5" key="1">
    <citation type="submission" date="2017-02" db="EMBL/GenBank/DDBJ databases">
        <authorList>
            <person name="Peterson S.W."/>
        </authorList>
    </citation>
    <scope>NUCLEOTIDE SEQUENCE [LARGE SCALE GENOMIC DNA]</scope>
    <source>
        <strain evidence="4 5">ATCC BAA-908</strain>
    </source>
</reference>
<dbReference type="Pfam" id="PF18133">
    <property type="entry name" value="HydF_tetramer"/>
    <property type="match status" value="1"/>
</dbReference>
<protein>
    <submittedName>
        <fullName evidence="4">[FeFe] hydrogenase H-cluster maturation GTPase HydF</fullName>
    </submittedName>
</protein>
<sequence length="422" mass="45859">MNVKNKTPEAQRLHIVITGAANSGKSSLLNALTGQHTSVVSSTKGTTTDPVKKPMELHGTGPVIFVDTAGFGDNTELGALRTEKTLEAIRSADMIICVFSADTFYDETAGDTGSPTALSWLKLVNESGKKIIPVLSKCDLMTNSERAEYVQKIIRQVNTNPVFFSTVQNTEKCVSALLEKIAGCIPQEFLSPKTFTGNLCTENESVLLVMPQDIEAPKGRLILPQVQVLRELLDKKCLVSCCTADKVEETLSTLKQPPSLIITDSQAFKTVYAHKPVQSLLTSFSILMAAQKGDISKYREGAYAIANLKKTSRVLIAEACTHVPLEEDIGRVKIPALLKKLIPEIQIDFERGTDFPDLKPLQQGKNAAAPYDLIIHCGACIHNSSYVQDRQKRAALAGIPMTNYGLAIAFLTGILDDVAIPE</sequence>
<dbReference type="Gene3D" id="3.40.50.300">
    <property type="entry name" value="P-loop containing nucleotide triphosphate hydrolases"/>
    <property type="match status" value="1"/>
</dbReference>
<evidence type="ECO:0000313" key="4">
    <source>
        <dbReference type="EMBL" id="SJZ33472.1"/>
    </source>
</evidence>
<dbReference type="GO" id="GO:0030488">
    <property type="term" value="P:tRNA methylation"/>
    <property type="evidence" value="ECO:0007669"/>
    <property type="project" value="TreeGrafter"/>
</dbReference>
<dbReference type="Proteomes" id="UP000190423">
    <property type="component" value="Unassembled WGS sequence"/>
</dbReference>
<accession>A0A1T4JTD3</accession>
<dbReference type="AlphaFoldDB" id="A0A1T4JTD3"/>
<evidence type="ECO:0000313" key="5">
    <source>
        <dbReference type="Proteomes" id="UP000190423"/>
    </source>
</evidence>
<dbReference type="PANTHER" id="PTHR42714">
    <property type="entry name" value="TRNA MODIFICATION GTPASE GTPBP3"/>
    <property type="match status" value="1"/>
</dbReference>
<dbReference type="Gene3D" id="3.40.50.11410">
    <property type="match status" value="1"/>
</dbReference>
<dbReference type="InterPro" id="IPR041606">
    <property type="entry name" value="HydF_dimer"/>
</dbReference>
<organism evidence="4 5">
    <name type="scientific">Treponema porcinum</name>
    <dbReference type="NCBI Taxonomy" id="261392"/>
    <lineage>
        <taxon>Bacteria</taxon>
        <taxon>Pseudomonadati</taxon>
        <taxon>Spirochaetota</taxon>
        <taxon>Spirochaetia</taxon>
        <taxon>Spirochaetales</taxon>
        <taxon>Treponemataceae</taxon>
        <taxon>Treponema</taxon>
    </lineage>
</organism>
<dbReference type="Pfam" id="PF18128">
    <property type="entry name" value="HydF_dimer"/>
    <property type="match status" value="1"/>
</dbReference>
<dbReference type="InterPro" id="IPR005225">
    <property type="entry name" value="Small_GTP-bd"/>
</dbReference>
<dbReference type="GeneID" id="78316087"/>
<dbReference type="GO" id="GO:0005737">
    <property type="term" value="C:cytoplasm"/>
    <property type="evidence" value="ECO:0007669"/>
    <property type="project" value="TreeGrafter"/>
</dbReference>
<dbReference type="InterPro" id="IPR023873">
    <property type="entry name" value="FeFe-hyd_GTPase_HydF"/>
</dbReference>
<dbReference type="PANTHER" id="PTHR42714:SF6">
    <property type="entry name" value="TRANSLATION INITIATION FACTOR IF-2"/>
    <property type="match status" value="1"/>
</dbReference>
<feature type="domain" description="Hydrogen maturase F tetramerization" evidence="3">
    <location>
        <begin position="298"/>
        <end position="417"/>
    </location>
</feature>
<dbReference type="InterPro" id="IPR027417">
    <property type="entry name" value="P-loop_NTPase"/>
</dbReference>
<evidence type="ECO:0000259" key="2">
    <source>
        <dbReference type="Pfam" id="PF18128"/>
    </source>
</evidence>
<dbReference type="InterPro" id="IPR040644">
    <property type="entry name" value="HydF_tetramer"/>
</dbReference>
<dbReference type="InterPro" id="IPR006073">
    <property type="entry name" value="GTP-bd"/>
</dbReference>
<dbReference type="NCBIfam" id="TIGR00231">
    <property type="entry name" value="small_GTP"/>
    <property type="match status" value="1"/>
</dbReference>
<evidence type="ECO:0000259" key="3">
    <source>
        <dbReference type="Pfam" id="PF18133"/>
    </source>
</evidence>
<dbReference type="CDD" id="cd00880">
    <property type="entry name" value="Era_like"/>
    <property type="match status" value="1"/>
</dbReference>
<dbReference type="STRING" id="261392.SAMN02745149_00775"/>
<dbReference type="OrthoDB" id="9811338at2"/>
<keyword evidence="5" id="KW-1185">Reference proteome</keyword>
<evidence type="ECO:0000259" key="1">
    <source>
        <dbReference type="Pfam" id="PF01926"/>
    </source>
</evidence>
<dbReference type="RefSeq" id="WP_078932693.1">
    <property type="nucleotide sequence ID" value="NZ_FUWG01000005.1"/>
</dbReference>
<feature type="domain" description="G" evidence="1">
    <location>
        <begin position="15"/>
        <end position="107"/>
    </location>
</feature>
<name>A0A1T4JTD3_TREPO</name>
<dbReference type="Pfam" id="PF01926">
    <property type="entry name" value="MMR_HSR1"/>
    <property type="match status" value="1"/>
</dbReference>
<proteinExistence type="predicted"/>
<dbReference type="NCBIfam" id="TIGR03918">
    <property type="entry name" value="GTP_HydF"/>
    <property type="match status" value="1"/>
</dbReference>
<dbReference type="GO" id="GO:0002098">
    <property type="term" value="P:tRNA wobble uridine modification"/>
    <property type="evidence" value="ECO:0007669"/>
    <property type="project" value="TreeGrafter"/>
</dbReference>
<gene>
    <name evidence="4" type="ORF">SAMN02745149_00775</name>
</gene>
<feature type="domain" description="Hydrogen maturase F dimerization" evidence="2">
    <location>
        <begin position="197"/>
        <end position="293"/>
    </location>
</feature>
<dbReference type="EMBL" id="FUWG01000005">
    <property type="protein sequence ID" value="SJZ33472.1"/>
    <property type="molecule type" value="Genomic_DNA"/>
</dbReference>
<dbReference type="Gene3D" id="3.40.50.11420">
    <property type="match status" value="1"/>
</dbReference>